<dbReference type="PANTHER" id="PTHR12127">
    <property type="entry name" value="MUCOLIPIN"/>
    <property type="match status" value="1"/>
</dbReference>
<reference evidence="2 3" key="1">
    <citation type="journal article" date="2016" name="Genome Biol. Evol.">
        <title>Gene Family Evolution Reflects Adaptation to Soil Environmental Stressors in the Genome of the Collembolan Orchesella cincta.</title>
        <authorList>
            <person name="Faddeeva-Vakhrusheva A."/>
            <person name="Derks M.F."/>
            <person name="Anvar S.Y."/>
            <person name="Agamennone V."/>
            <person name="Suring W."/>
            <person name="Smit S."/>
            <person name="van Straalen N.M."/>
            <person name="Roelofs D."/>
        </authorList>
    </citation>
    <scope>NUCLEOTIDE SEQUENCE [LARGE SCALE GENOMIC DNA]</scope>
    <source>
        <tissue evidence="2">Mixed pool</tissue>
    </source>
</reference>
<gene>
    <name evidence="2" type="ORF">Ocin01_12962</name>
</gene>
<dbReference type="InterPro" id="IPR039031">
    <property type="entry name" value="Mucolipin"/>
</dbReference>
<dbReference type="EMBL" id="LJIJ01000928">
    <property type="protein sequence ID" value="ODM93721.1"/>
    <property type="molecule type" value="Genomic_DNA"/>
</dbReference>
<dbReference type="Proteomes" id="UP000094527">
    <property type="component" value="Unassembled WGS sequence"/>
</dbReference>
<evidence type="ECO:0000313" key="2">
    <source>
        <dbReference type="EMBL" id="ODM93721.1"/>
    </source>
</evidence>
<accession>A0A1D2MLE1</accession>
<organism evidence="2 3">
    <name type="scientific">Orchesella cincta</name>
    <name type="common">Springtail</name>
    <name type="synonym">Podura cincta</name>
    <dbReference type="NCBI Taxonomy" id="48709"/>
    <lineage>
        <taxon>Eukaryota</taxon>
        <taxon>Metazoa</taxon>
        <taxon>Ecdysozoa</taxon>
        <taxon>Arthropoda</taxon>
        <taxon>Hexapoda</taxon>
        <taxon>Collembola</taxon>
        <taxon>Entomobryomorpha</taxon>
        <taxon>Entomobryoidea</taxon>
        <taxon>Orchesellidae</taxon>
        <taxon>Orchesellinae</taxon>
        <taxon>Orchesella</taxon>
    </lineage>
</organism>
<comment type="caution">
    <text evidence="2">The sequence shown here is derived from an EMBL/GenBank/DDBJ whole genome shotgun (WGS) entry which is preliminary data.</text>
</comment>
<evidence type="ECO:0000259" key="1">
    <source>
        <dbReference type="Pfam" id="PF21381"/>
    </source>
</evidence>
<keyword evidence="3" id="KW-1185">Reference proteome</keyword>
<dbReference type="GO" id="GO:0072345">
    <property type="term" value="F:NAADP-sensitive calcium-release channel activity"/>
    <property type="evidence" value="ECO:0007669"/>
    <property type="project" value="TreeGrafter"/>
</dbReference>
<sequence>MDFSENQAETATRLHFMKSKEIQLKLLLYFMNPLEKWVIRRKFPLKLAIQLLKLVFVTFQLIQDYEVLFHYSSFAFLQLTGLGFELEILSFPPSTGPLAVYKQHTFFEFLDFAINAHINVQEGAIGPYSYDTFDGAKALIKFCLERYSNRKTFEFNEAVEFNKGTNTTCINISGASRNFSSQEFFKDVNYW</sequence>
<dbReference type="Pfam" id="PF21381">
    <property type="entry name" value="MCLN_ECD"/>
    <property type="match status" value="1"/>
</dbReference>
<name>A0A1D2MLE1_ORCCI</name>
<dbReference type="OrthoDB" id="263481at2759"/>
<protein>
    <submittedName>
        <fullName evidence="2">Mucolipin-2</fullName>
    </submittedName>
</protein>
<dbReference type="AlphaFoldDB" id="A0A1D2MLE1"/>
<feature type="non-terminal residue" evidence="2">
    <location>
        <position position="191"/>
    </location>
</feature>
<dbReference type="GO" id="GO:0005765">
    <property type="term" value="C:lysosomal membrane"/>
    <property type="evidence" value="ECO:0007669"/>
    <property type="project" value="TreeGrafter"/>
</dbReference>
<dbReference type="STRING" id="48709.A0A1D2MLE1"/>
<evidence type="ECO:0000313" key="3">
    <source>
        <dbReference type="Proteomes" id="UP000094527"/>
    </source>
</evidence>
<dbReference type="InterPro" id="IPR049134">
    <property type="entry name" value="MCLN_ECD"/>
</dbReference>
<feature type="domain" description="Mucolipin extracytosolic" evidence="1">
    <location>
        <begin position="98"/>
        <end position="176"/>
    </location>
</feature>
<proteinExistence type="predicted"/>
<dbReference type="GO" id="GO:0005886">
    <property type="term" value="C:plasma membrane"/>
    <property type="evidence" value="ECO:0007669"/>
    <property type="project" value="TreeGrafter"/>
</dbReference>
<dbReference type="PANTHER" id="PTHR12127:SF7">
    <property type="entry name" value="SD02261P"/>
    <property type="match status" value="1"/>
</dbReference>